<protein>
    <recommendedName>
        <fullName evidence="9">MFS transporter</fullName>
    </recommendedName>
</protein>
<keyword evidence="3 6" id="KW-1133">Transmembrane helix</keyword>
<feature type="transmembrane region" description="Helical" evidence="6">
    <location>
        <begin position="104"/>
        <end position="127"/>
    </location>
</feature>
<reference evidence="7 8" key="1">
    <citation type="submission" date="2024-01" db="EMBL/GenBank/DDBJ databases">
        <title>A draft genome for the cacao thread blight pathogen Marasmiellus scandens.</title>
        <authorList>
            <person name="Baruah I.K."/>
            <person name="Leung J."/>
            <person name="Bukari Y."/>
            <person name="Amoako-Attah I."/>
            <person name="Meinhardt L.W."/>
            <person name="Bailey B.A."/>
            <person name="Cohen S.P."/>
        </authorList>
    </citation>
    <scope>NUCLEOTIDE SEQUENCE [LARGE SCALE GENOMIC DNA]</scope>
    <source>
        <strain evidence="7 8">GH-19</strain>
    </source>
</reference>
<feature type="transmembrane region" description="Helical" evidence="6">
    <location>
        <begin position="45"/>
        <end position="68"/>
    </location>
</feature>
<dbReference type="Pfam" id="PF07690">
    <property type="entry name" value="MFS_1"/>
    <property type="match status" value="2"/>
</dbReference>
<feature type="transmembrane region" description="Helical" evidence="6">
    <location>
        <begin position="233"/>
        <end position="255"/>
    </location>
</feature>
<proteinExistence type="predicted"/>
<comment type="subcellular location">
    <subcellularLocation>
        <location evidence="1">Membrane</location>
        <topology evidence="1">Multi-pass membrane protein</topology>
    </subcellularLocation>
</comment>
<evidence type="ECO:0000313" key="7">
    <source>
        <dbReference type="EMBL" id="KAK7467537.1"/>
    </source>
</evidence>
<keyword evidence="8" id="KW-1185">Reference proteome</keyword>
<dbReference type="InterPro" id="IPR036259">
    <property type="entry name" value="MFS_trans_sf"/>
</dbReference>
<gene>
    <name evidence="7" type="ORF">VKT23_004591</name>
</gene>
<dbReference type="Gene3D" id="1.20.1250.20">
    <property type="entry name" value="MFS general substrate transporter like domains"/>
    <property type="match status" value="2"/>
</dbReference>
<feature type="region of interest" description="Disordered" evidence="5">
    <location>
        <begin position="1"/>
        <end position="27"/>
    </location>
</feature>
<accession>A0ABR1K0Z8</accession>
<comment type="caution">
    <text evidence="7">The sequence shown here is derived from an EMBL/GenBank/DDBJ whole genome shotgun (WGS) entry which is preliminary data.</text>
</comment>
<feature type="transmembrane region" description="Helical" evidence="6">
    <location>
        <begin position="139"/>
        <end position="160"/>
    </location>
</feature>
<evidence type="ECO:0000256" key="2">
    <source>
        <dbReference type="ARBA" id="ARBA00022692"/>
    </source>
</evidence>
<evidence type="ECO:0000256" key="6">
    <source>
        <dbReference type="SAM" id="Phobius"/>
    </source>
</evidence>
<evidence type="ECO:0008006" key="9">
    <source>
        <dbReference type="Google" id="ProtNLM"/>
    </source>
</evidence>
<organism evidence="7 8">
    <name type="scientific">Marasmiellus scandens</name>
    <dbReference type="NCBI Taxonomy" id="2682957"/>
    <lineage>
        <taxon>Eukaryota</taxon>
        <taxon>Fungi</taxon>
        <taxon>Dikarya</taxon>
        <taxon>Basidiomycota</taxon>
        <taxon>Agaricomycotina</taxon>
        <taxon>Agaricomycetes</taxon>
        <taxon>Agaricomycetidae</taxon>
        <taxon>Agaricales</taxon>
        <taxon>Marasmiineae</taxon>
        <taxon>Omphalotaceae</taxon>
        <taxon>Marasmiellus</taxon>
    </lineage>
</organism>
<keyword evidence="4 6" id="KW-0472">Membrane</keyword>
<sequence>MESLEREGPRPEINATEASPLLGTSNHADRNHPWYSPKRYHPATLIIPVALAFRLAATLPSTTVIYIVNQVVCRQYYLANDPDRIPPTGPLPDELCDAAAVKQIFSMSMTALTILAAIGGMIAFSTLSHFTSRYGRKPGLLVVIGLQISSALSLIISQYSPPTVEVVLLVVWLLADCISTLSIGTFLINLYIVDSTDVEKRTTTLSSILGWTALGGAIAFSLGGTLTTRSKNIFLVFWVSVAIMTTTFLYVLFIIPESFSAQKRLQLQQERAEQRAKRNNQLQGARGSVIRFIYSIGSAFEPLKELKPTVDSRTGKRNWRLIICAFHGFLSELGTYSSVANMITYSTAVFKYKPATTGYLLTIVSLTGVAVLMFMLPIIIRILQPLYSRRRLNPQGDFRARDRLDVHISMVSLVFEAVASFLYGQATNLTGHIVAIVFWGFGTGRTPAFRSVVVASVEPLRQGNTLAAIEMVSSIGSSLSPVMMGTILTATIATVPSTVFWVNGITLLIASSVFLLIQESPYEQTPQDRNQAG</sequence>
<evidence type="ECO:0000256" key="5">
    <source>
        <dbReference type="SAM" id="MobiDB-lite"/>
    </source>
</evidence>
<evidence type="ECO:0000256" key="1">
    <source>
        <dbReference type="ARBA" id="ARBA00004141"/>
    </source>
</evidence>
<name>A0ABR1K0Z8_9AGAR</name>
<feature type="transmembrane region" description="Helical" evidence="6">
    <location>
        <begin position="321"/>
        <end position="339"/>
    </location>
</feature>
<evidence type="ECO:0000313" key="8">
    <source>
        <dbReference type="Proteomes" id="UP001498398"/>
    </source>
</evidence>
<feature type="transmembrane region" description="Helical" evidence="6">
    <location>
        <begin position="166"/>
        <end position="193"/>
    </location>
</feature>
<dbReference type="PANTHER" id="PTHR23507:SF1">
    <property type="entry name" value="FI18259P1-RELATED"/>
    <property type="match status" value="1"/>
</dbReference>
<dbReference type="EMBL" id="JBANRG010000004">
    <property type="protein sequence ID" value="KAK7467537.1"/>
    <property type="molecule type" value="Genomic_DNA"/>
</dbReference>
<feature type="transmembrane region" description="Helical" evidence="6">
    <location>
        <begin position="469"/>
        <end position="493"/>
    </location>
</feature>
<dbReference type="Proteomes" id="UP001498398">
    <property type="component" value="Unassembled WGS sequence"/>
</dbReference>
<dbReference type="InterPro" id="IPR011701">
    <property type="entry name" value="MFS"/>
</dbReference>
<dbReference type="PANTHER" id="PTHR23507">
    <property type="entry name" value="ZGC:174356"/>
    <property type="match status" value="1"/>
</dbReference>
<feature type="compositionally biased region" description="Basic and acidic residues" evidence="5">
    <location>
        <begin position="1"/>
        <end position="10"/>
    </location>
</feature>
<dbReference type="SUPFAM" id="SSF103473">
    <property type="entry name" value="MFS general substrate transporter"/>
    <property type="match status" value="1"/>
</dbReference>
<feature type="transmembrane region" description="Helical" evidence="6">
    <location>
        <begin position="205"/>
        <end position="227"/>
    </location>
</feature>
<feature type="transmembrane region" description="Helical" evidence="6">
    <location>
        <begin position="359"/>
        <end position="383"/>
    </location>
</feature>
<feature type="transmembrane region" description="Helical" evidence="6">
    <location>
        <begin position="499"/>
        <end position="517"/>
    </location>
</feature>
<keyword evidence="2 6" id="KW-0812">Transmembrane</keyword>
<evidence type="ECO:0000256" key="3">
    <source>
        <dbReference type="ARBA" id="ARBA00022989"/>
    </source>
</evidence>
<evidence type="ECO:0000256" key="4">
    <source>
        <dbReference type="ARBA" id="ARBA00023136"/>
    </source>
</evidence>